<dbReference type="EMBL" id="JBHSBV010000002">
    <property type="protein sequence ID" value="MFC4200612.1"/>
    <property type="molecule type" value="Genomic_DNA"/>
</dbReference>
<gene>
    <name evidence="2" type="ORF">ACFOY1_06585</name>
</gene>
<accession>A0ABV8NWK0</accession>
<comment type="caution">
    <text evidence="2">The sequence shown here is derived from an EMBL/GenBank/DDBJ whole genome shotgun (WGS) entry which is preliminary data.</text>
</comment>
<keyword evidence="1" id="KW-0472">Membrane</keyword>
<keyword evidence="3" id="KW-1185">Reference proteome</keyword>
<keyword evidence="1" id="KW-0812">Transmembrane</keyword>
<dbReference type="Proteomes" id="UP001595848">
    <property type="component" value="Unassembled WGS sequence"/>
</dbReference>
<keyword evidence="1" id="KW-1133">Transmembrane helix</keyword>
<dbReference type="RefSeq" id="WP_217964150.1">
    <property type="nucleotide sequence ID" value="NZ_JAHTBN010000003.1"/>
</dbReference>
<proteinExistence type="predicted"/>
<evidence type="ECO:0000313" key="3">
    <source>
        <dbReference type="Proteomes" id="UP001595848"/>
    </source>
</evidence>
<protein>
    <submittedName>
        <fullName evidence="2">Uncharacterized protein</fullName>
    </submittedName>
</protein>
<feature type="transmembrane region" description="Helical" evidence="1">
    <location>
        <begin position="37"/>
        <end position="56"/>
    </location>
</feature>
<sequence>MANPILVSSGVTVTAASVVPAVEWVLSGCPHPVPESVSALVAGAIVALAHVGINWLNARAAKAGAPAAVPTPPAQ</sequence>
<organism evidence="2 3">
    <name type="scientific">Candidimonas humi</name>
    <dbReference type="NCBI Taxonomy" id="683355"/>
    <lineage>
        <taxon>Bacteria</taxon>
        <taxon>Pseudomonadati</taxon>
        <taxon>Pseudomonadota</taxon>
        <taxon>Betaproteobacteria</taxon>
        <taxon>Burkholderiales</taxon>
        <taxon>Alcaligenaceae</taxon>
        <taxon>Candidimonas</taxon>
    </lineage>
</organism>
<evidence type="ECO:0000256" key="1">
    <source>
        <dbReference type="SAM" id="Phobius"/>
    </source>
</evidence>
<name>A0ABV8NWK0_9BURK</name>
<evidence type="ECO:0000313" key="2">
    <source>
        <dbReference type="EMBL" id="MFC4200612.1"/>
    </source>
</evidence>
<reference evidence="3" key="1">
    <citation type="journal article" date="2019" name="Int. J. Syst. Evol. Microbiol.">
        <title>The Global Catalogue of Microorganisms (GCM) 10K type strain sequencing project: providing services to taxonomists for standard genome sequencing and annotation.</title>
        <authorList>
            <consortium name="The Broad Institute Genomics Platform"/>
            <consortium name="The Broad Institute Genome Sequencing Center for Infectious Disease"/>
            <person name="Wu L."/>
            <person name="Ma J."/>
        </authorList>
    </citation>
    <scope>NUCLEOTIDE SEQUENCE [LARGE SCALE GENOMIC DNA]</scope>
    <source>
        <strain evidence="3">LMG 24813</strain>
    </source>
</reference>